<dbReference type="EMBL" id="EU016566">
    <property type="protein sequence ID" value="ABZ06097.1"/>
    <property type="molecule type" value="Genomic_DNA"/>
</dbReference>
<keyword evidence="1" id="KW-0812">Transmembrane</keyword>
<sequence>MAQNRPLLVQVGWSFSSSDSRASSSTVSIARRLASRTPATVLASSGVISPLAIAAITAPWAAVISSAVSTGGRSISMGRDLMVGKIRSKQSRIAAISPSLAFSMALRVMTSASPSSNSSAARVALLRAPLGLPFGLPLRPFLNFVSFAIPVSVLYFQAISFLSMPPPGRVPPIAPAPRPA</sequence>
<name>B3T0I7_9ZZZZ</name>
<evidence type="ECO:0000313" key="2">
    <source>
        <dbReference type="EMBL" id="ABZ06097.1"/>
    </source>
</evidence>
<gene>
    <name evidence="2" type="ORF">ALOHA_HF4000005I08ctg1g23</name>
</gene>
<dbReference type="AlphaFoldDB" id="B3T0I7"/>
<keyword evidence="1" id="KW-1133">Transmembrane helix</keyword>
<feature type="transmembrane region" description="Helical" evidence="1">
    <location>
        <begin position="48"/>
        <end position="72"/>
    </location>
</feature>
<reference evidence="2" key="1">
    <citation type="journal article" date="2008" name="ISME J.">
        <title>Genomic patterns of recombination, clonal divergence and environment in marine microbial populations.</title>
        <authorList>
            <person name="Konstantinidis K.T."/>
            <person name="Delong E.F."/>
        </authorList>
    </citation>
    <scope>NUCLEOTIDE SEQUENCE</scope>
</reference>
<protein>
    <submittedName>
        <fullName evidence="2">Uncharacterized protein</fullName>
    </submittedName>
</protein>
<accession>B3T0I7</accession>
<keyword evidence="1" id="KW-0472">Membrane</keyword>
<feature type="transmembrane region" description="Helical" evidence="1">
    <location>
        <begin position="141"/>
        <end position="162"/>
    </location>
</feature>
<organism evidence="2">
    <name type="scientific">uncultured marine microorganism HF4000_005I08</name>
    <dbReference type="NCBI Taxonomy" id="455507"/>
    <lineage>
        <taxon>unclassified sequences</taxon>
        <taxon>environmental samples</taxon>
    </lineage>
</organism>
<proteinExistence type="predicted"/>
<evidence type="ECO:0000256" key="1">
    <source>
        <dbReference type="SAM" id="Phobius"/>
    </source>
</evidence>